<gene>
    <name evidence="7" type="ORF">DME_LOCUS7922</name>
</gene>
<keyword evidence="2" id="KW-0547">Nucleotide-binding</keyword>
<dbReference type="AlphaFoldDB" id="A0A3P7T718"/>
<protein>
    <recommendedName>
        <fullName evidence="6">Aspartyl/Glutamyl-tRNA(Gln) amidotransferase subunit B/E catalytic domain-containing protein</fullName>
    </recommendedName>
</protein>
<evidence type="ECO:0000256" key="2">
    <source>
        <dbReference type="ARBA" id="ARBA00022741"/>
    </source>
</evidence>
<dbReference type="STRING" id="318479.A0A3P7T718"/>
<keyword evidence="5" id="KW-0812">Transmembrane</keyword>
<dbReference type="SUPFAM" id="SSF55931">
    <property type="entry name" value="Glutamine synthetase/guanido kinase"/>
    <property type="match status" value="1"/>
</dbReference>
<dbReference type="GO" id="GO:0070681">
    <property type="term" value="P:glutaminyl-tRNAGln biosynthesis via transamidation"/>
    <property type="evidence" value="ECO:0007669"/>
    <property type="project" value="TreeGrafter"/>
</dbReference>
<dbReference type="GO" id="GO:0032543">
    <property type="term" value="P:mitochondrial translation"/>
    <property type="evidence" value="ECO:0007669"/>
    <property type="project" value="TreeGrafter"/>
</dbReference>
<accession>A0A3P7T718</accession>
<evidence type="ECO:0000256" key="5">
    <source>
        <dbReference type="SAM" id="Phobius"/>
    </source>
</evidence>
<proteinExistence type="predicted"/>
<reference evidence="7 8" key="1">
    <citation type="submission" date="2018-11" db="EMBL/GenBank/DDBJ databases">
        <authorList>
            <consortium name="Pathogen Informatics"/>
        </authorList>
    </citation>
    <scope>NUCLEOTIDE SEQUENCE [LARGE SCALE GENOMIC DNA]</scope>
</reference>
<dbReference type="InterPro" id="IPR014746">
    <property type="entry name" value="Gln_synth/guanido_kin_cat_dom"/>
</dbReference>
<dbReference type="PANTHER" id="PTHR11659">
    <property type="entry name" value="GLUTAMYL-TRNA GLN AMIDOTRANSFERASE SUBUNIT B MITOCHONDRIAL AND PROKARYOTIC PET112-RELATED"/>
    <property type="match status" value="1"/>
</dbReference>
<dbReference type="InterPro" id="IPR006075">
    <property type="entry name" value="Asn/Gln-tRNA_Trfase_suB/E_cat"/>
</dbReference>
<evidence type="ECO:0000313" key="8">
    <source>
        <dbReference type="Proteomes" id="UP000274756"/>
    </source>
</evidence>
<feature type="domain" description="Aspartyl/Glutamyl-tRNA(Gln) amidotransferase subunit B/E catalytic" evidence="6">
    <location>
        <begin position="5"/>
        <end position="133"/>
    </location>
</feature>
<name>A0A3P7T718_DRAME</name>
<dbReference type="GO" id="GO:0005739">
    <property type="term" value="C:mitochondrion"/>
    <property type="evidence" value="ECO:0007669"/>
    <property type="project" value="TreeGrafter"/>
</dbReference>
<keyword evidence="3" id="KW-0067">ATP-binding</keyword>
<feature type="transmembrane region" description="Helical" evidence="5">
    <location>
        <begin position="133"/>
        <end position="152"/>
    </location>
</feature>
<dbReference type="InterPro" id="IPR017959">
    <property type="entry name" value="Asn/Gln-tRNA_amidoTrfase_suB/E"/>
</dbReference>
<evidence type="ECO:0000256" key="4">
    <source>
        <dbReference type="ARBA" id="ARBA00022917"/>
    </source>
</evidence>
<keyword evidence="1" id="KW-0436">Ligase</keyword>
<dbReference type="Pfam" id="PF02934">
    <property type="entry name" value="GatB_N"/>
    <property type="match status" value="2"/>
</dbReference>
<keyword evidence="4" id="KW-0648">Protein biosynthesis</keyword>
<dbReference type="GO" id="GO:0005524">
    <property type="term" value="F:ATP binding"/>
    <property type="evidence" value="ECO:0007669"/>
    <property type="project" value="UniProtKB-KW"/>
</dbReference>
<dbReference type="EMBL" id="UYYG01001164">
    <property type="protein sequence ID" value="VDN57949.1"/>
    <property type="molecule type" value="Genomic_DNA"/>
</dbReference>
<dbReference type="Proteomes" id="UP000274756">
    <property type="component" value="Unassembled WGS sequence"/>
</dbReference>
<evidence type="ECO:0000256" key="3">
    <source>
        <dbReference type="ARBA" id="ARBA00022840"/>
    </source>
</evidence>
<evidence type="ECO:0000256" key="1">
    <source>
        <dbReference type="ARBA" id="ARBA00022598"/>
    </source>
</evidence>
<organism evidence="7 8">
    <name type="scientific">Dracunculus medinensis</name>
    <name type="common">Guinea worm</name>
    <dbReference type="NCBI Taxonomy" id="318479"/>
    <lineage>
        <taxon>Eukaryota</taxon>
        <taxon>Metazoa</taxon>
        <taxon>Ecdysozoa</taxon>
        <taxon>Nematoda</taxon>
        <taxon>Chromadorea</taxon>
        <taxon>Rhabditida</taxon>
        <taxon>Spirurina</taxon>
        <taxon>Dracunculoidea</taxon>
        <taxon>Dracunculidae</taxon>
        <taxon>Dracunculus</taxon>
    </lineage>
</organism>
<keyword evidence="5" id="KW-1133">Transmembrane helix</keyword>
<dbReference type="OrthoDB" id="1722066at2759"/>
<dbReference type="GO" id="GO:0050567">
    <property type="term" value="F:glutaminyl-tRNA synthase (glutamine-hydrolyzing) activity"/>
    <property type="evidence" value="ECO:0007669"/>
    <property type="project" value="TreeGrafter"/>
</dbReference>
<evidence type="ECO:0000259" key="6">
    <source>
        <dbReference type="Pfam" id="PF02934"/>
    </source>
</evidence>
<keyword evidence="5" id="KW-0472">Membrane</keyword>
<keyword evidence="8" id="KW-1185">Reference proteome</keyword>
<dbReference type="PANTHER" id="PTHR11659:SF0">
    <property type="entry name" value="GLUTAMYL-TRNA(GLN) AMIDOTRANSFERASE SUBUNIT B, MITOCHONDRIAL"/>
    <property type="match status" value="1"/>
</dbReference>
<dbReference type="GO" id="GO:0030956">
    <property type="term" value="C:glutamyl-tRNA(Gln) amidotransferase complex"/>
    <property type="evidence" value="ECO:0007669"/>
    <property type="project" value="TreeGrafter"/>
</dbReference>
<evidence type="ECO:0000313" key="7">
    <source>
        <dbReference type="EMBL" id="VDN57949.1"/>
    </source>
</evidence>
<feature type="domain" description="Aspartyl/Glutamyl-tRNA(Gln) amidotransferase subunit B/E catalytic" evidence="6">
    <location>
        <begin position="154"/>
        <end position="261"/>
    </location>
</feature>
<sequence>MIFFSSKIFSRSSCRDDARVNSSVALFDFATPGTLPVLNKSAVLQAIKTAIILNCKIPYQSRFERKHYFYADMPAGYQITQQRNPFALDGHFDFFIHSNSKRLNIARIQLEIDSGKTIHDLINNRSLIDFNRFIAAFFAFLILFISIFFTFMNLKIFKDTILEGNYRVDANVSLNRKGSNDLGVRTEIKNLNSLKLIYAAINNELNRQFAILKNGGTVVNETLAVDNKGYTVPMRDKEIETDYRFMPEPNLPAVKLDKRWIAEARSSIVKPQFLHYIENFGMDPDAALRIAVIIFLHVISNFVHKFKYMLQIYVYRFIQLKTRQFENLWQITNPEEINGVVQKVFLDNPSIVKKALAKTSPKHVTKLRNIVIAESNKRIEVEKAYQAVVKNLNNILQ</sequence>